<dbReference type="Proteomes" id="UP000000602">
    <property type="component" value="Chromosome"/>
</dbReference>
<evidence type="ECO:0000313" key="8">
    <source>
        <dbReference type="EMBL" id="CAG36333.1"/>
    </source>
</evidence>
<dbReference type="InterPro" id="IPR013762">
    <property type="entry name" value="Integrase-like_cat_sf"/>
</dbReference>
<dbReference type="GO" id="GO:0006310">
    <property type="term" value="P:DNA recombination"/>
    <property type="evidence" value="ECO:0007669"/>
    <property type="project" value="UniProtKB-KW"/>
</dbReference>
<dbReference type="EMBL" id="CR522870">
    <property type="protein sequence ID" value="CAG36333.1"/>
    <property type="molecule type" value="Genomic_DNA"/>
</dbReference>
<dbReference type="eggNOG" id="COG0582">
    <property type="taxonomic scope" value="Bacteria"/>
</dbReference>
<dbReference type="Gene3D" id="1.10.443.10">
    <property type="entry name" value="Intergrase catalytic core"/>
    <property type="match status" value="1"/>
</dbReference>
<dbReference type="HOGENOM" id="CLU_027562_17_7_7"/>
<feature type="domain" description="Core-binding (CB)" evidence="7">
    <location>
        <begin position="62"/>
        <end position="145"/>
    </location>
</feature>
<dbReference type="Gene3D" id="1.10.150.130">
    <property type="match status" value="1"/>
</dbReference>
<dbReference type="RefSeq" id="WP_011188845.1">
    <property type="nucleotide sequence ID" value="NC_006138.1"/>
</dbReference>
<evidence type="ECO:0000256" key="2">
    <source>
        <dbReference type="ARBA" id="ARBA00022908"/>
    </source>
</evidence>
<dbReference type="SUPFAM" id="SSF56349">
    <property type="entry name" value="DNA breaking-rejoining enzymes"/>
    <property type="match status" value="1"/>
</dbReference>
<evidence type="ECO:0000256" key="3">
    <source>
        <dbReference type="ARBA" id="ARBA00023125"/>
    </source>
</evidence>
<dbReference type="OrthoDB" id="9789256at2"/>
<dbReference type="CDD" id="cd00796">
    <property type="entry name" value="INT_Rci_Hp1_C"/>
    <property type="match status" value="1"/>
</dbReference>
<keyword evidence="9" id="KW-1185">Reference proteome</keyword>
<dbReference type="AlphaFoldDB" id="Q6AMU1"/>
<dbReference type="STRING" id="177439.DP1604"/>
<dbReference type="InterPro" id="IPR050090">
    <property type="entry name" value="Tyrosine_recombinase_XerCD"/>
</dbReference>
<evidence type="ECO:0000259" key="6">
    <source>
        <dbReference type="PROSITE" id="PS51898"/>
    </source>
</evidence>
<dbReference type="Pfam" id="PF00589">
    <property type="entry name" value="Phage_integrase"/>
    <property type="match status" value="1"/>
</dbReference>
<dbReference type="PANTHER" id="PTHR30349:SF64">
    <property type="entry name" value="PROPHAGE INTEGRASE INTD-RELATED"/>
    <property type="match status" value="1"/>
</dbReference>
<keyword evidence="3 5" id="KW-0238">DNA-binding</keyword>
<feature type="domain" description="Tyr recombinase" evidence="6">
    <location>
        <begin position="167"/>
        <end position="351"/>
    </location>
</feature>
<name>Q6AMU1_DESPS</name>
<dbReference type="InterPro" id="IPR010998">
    <property type="entry name" value="Integrase_recombinase_N"/>
</dbReference>
<comment type="similarity">
    <text evidence="1">Belongs to the 'phage' integrase family.</text>
</comment>
<reference evidence="9" key="1">
    <citation type="journal article" date="2004" name="Environ. Microbiol.">
        <title>The genome of Desulfotalea psychrophila, a sulfate-reducing bacterium from permanently cold Arctic sediments.</title>
        <authorList>
            <person name="Rabus R."/>
            <person name="Ruepp A."/>
            <person name="Frickey T."/>
            <person name="Rattei T."/>
            <person name="Fartmann B."/>
            <person name="Stark M."/>
            <person name="Bauer M."/>
            <person name="Zibat A."/>
            <person name="Lombardot T."/>
            <person name="Becker I."/>
            <person name="Amann J."/>
            <person name="Gellner K."/>
            <person name="Teeling H."/>
            <person name="Leuschner W.D."/>
            <person name="Gloeckner F.-O."/>
            <person name="Lupas A.N."/>
            <person name="Amann R."/>
            <person name="Klenk H.-P."/>
        </authorList>
    </citation>
    <scope>NUCLEOTIDE SEQUENCE [LARGE SCALE GENOMIC DNA]</scope>
    <source>
        <strain evidence="9">DSM 12343 / LSv54</strain>
    </source>
</reference>
<accession>Q6AMU1</accession>
<dbReference type="PROSITE" id="PS51898">
    <property type="entry name" value="TYR_RECOMBINASE"/>
    <property type="match status" value="1"/>
</dbReference>
<organism evidence="8 9">
    <name type="scientific">Desulfotalea psychrophila (strain LSv54 / DSM 12343)</name>
    <dbReference type="NCBI Taxonomy" id="177439"/>
    <lineage>
        <taxon>Bacteria</taxon>
        <taxon>Pseudomonadati</taxon>
        <taxon>Thermodesulfobacteriota</taxon>
        <taxon>Desulfobulbia</taxon>
        <taxon>Desulfobulbales</taxon>
        <taxon>Desulfocapsaceae</taxon>
        <taxon>Desulfotalea</taxon>
    </lineage>
</organism>
<evidence type="ECO:0000313" key="9">
    <source>
        <dbReference type="Proteomes" id="UP000000602"/>
    </source>
</evidence>
<dbReference type="GO" id="GO:0015074">
    <property type="term" value="P:DNA integration"/>
    <property type="evidence" value="ECO:0007669"/>
    <property type="project" value="UniProtKB-KW"/>
</dbReference>
<sequence>MATFKKRENKSGIVWEAHIRIKGHTPRRKSFPTKCRAQAWAVEYEALLRAKDAGDPRLAEQISLQEALDKYAEDSTAAGKKESTLDLESRATRHLTRLLGADRSLADIRPALVAQYQLTRQKEGYSNSAIRTELAILSKMYNNARKIWGLNIKNPVNDITRVPPDKGNTRFLTTAEAKIVLDESKNIRNPKFYPFVLLLMHTGMRSSEVARLRPEDINFETLSLRIHETKSGIPRSVPLTTKAAEVLQTVSPEATGYYFLKENHLNQKDIRLAPAKAFSSCWRSLRKKMEASGHKIPHFRPHDLRHTAASHLLMAGVDIREVADILGHSTLAMTMRYTHLLDSRRQETISKINHLGE</sequence>
<evidence type="ECO:0000259" key="7">
    <source>
        <dbReference type="PROSITE" id="PS51900"/>
    </source>
</evidence>
<dbReference type="GO" id="GO:0003677">
    <property type="term" value="F:DNA binding"/>
    <property type="evidence" value="ECO:0007669"/>
    <property type="project" value="UniProtKB-UniRule"/>
</dbReference>
<dbReference type="InterPro" id="IPR011010">
    <property type="entry name" value="DNA_brk_join_enz"/>
</dbReference>
<keyword evidence="4" id="KW-0233">DNA recombination</keyword>
<evidence type="ECO:0000256" key="5">
    <source>
        <dbReference type="PROSITE-ProRule" id="PRU01248"/>
    </source>
</evidence>
<dbReference type="PROSITE" id="PS51900">
    <property type="entry name" value="CB"/>
    <property type="match status" value="1"/>
</dbReference>
<dbReference type="PANTHER" id="PTHR30349">
    <property type="entry name" value="PHAGE INTEGRASE-RELATED"/>
    <property type="match status" value="1"/>
</dbReference>
<gene>
    <name evidence="8" type="ordered locus">DP1604</name>
</gene>
<evidence type="ECO:0000256" key="4">
    <source>
        <dbReference type="ARBA" id="ARBA00023172"/>
    </source>
</evidence>
<dbReference type="KEGG" id="dps:DP1604"/>
<protein>
    <submittedName>
        <fullName evidence="8">Related to integrase/recombinase</fullName>
    </submittedName>
</protein>
<evidence type="ECO:0000256" key="1">
    <source>
        <dbReference type="ARBA" id="ARBA00008857"/>
    </source>
</evidence>
<dbReference type="InterPro" id="IPR044068">
    <property type="entry name" value="CB"/>
</dbReference>
<keyword evidence="2" id="KW-0229">DNA integration</keyword>
<proteinExistence type="inferred from homology"/>
<dbReference type="InterPro" id="IPR002104">
    <property type="entry name" value="Integrase_catalytic"/>
</dbReference>